<reference evidence="1" key="1">
    <citation type="submission" date="2016-01" db="EMBL/GenBank/DDBJ databases">
        <title>Complete genome of Planococcus rifietoensis type strain M8.</title>
        <authorList>
            <person name="See-Too W.S."/>
        </authorList>
    </citation>
    <scope>NUCLEOTIDE SEQUENCE [LARGE SCALE GENOMIC DNA]</scope>
    <source>
        <strain evidence="1">M8</strain>
    </source>
</reference>
<organism evidence="1 2">
    <name type="scientific">Planococcus rifietoensis</name>
    <dbReference type="NCBI Taxonomy" id="200991"/>
    <lineage>
        <taxon>Bacteria</taxon>
        <taxon>Bacillati</taxon>
        <taxon>Bacillota</taxon>
        <taxon>Bacilli</taxon>
        <taxon>Bacillales</taxon>
        <taxon>Caryophanaceae</taxon>
        <taxon>Planococcus</taxon>
    </lineage>
</organism>
<evidence type="ECO:0000313" key="2">
    <source>
        <dbReference type="Proteomes" id="UP000067683"/>
    </source>
</evidence>
<dbReference type="Proteomes" id="UP000067683">
    <property type="component" value="Chromosome"/>
</dbReference>
<keyword evidence="2" id="KW-1185">Reference proteome</keyword>
<accession>A0A120HQU9</accession>
<evidence type="ECO:0000313" key="1">
    <source>
        <dbReference type="EMBL" id="AMA67439.1"/>
    </source>
</evidence>
<gene>
    <name evidence="1" type="ORF">AUC31_17675</name>
</gene>
<name>A0A120HQU9_9BACL</name>
<dbReference type="STRING" id="200991.AUC31_17675"/>
<dbReference type="KEGG" id="prt:AUC31_17675"/>
<sequence>MLHAFHPLHGKYTEISIKLIVILSRANLLLKRFTVMKLKWNCKVLKVRCHPKRVFKGEADGSF</sequence>
<proteinExistence type="predicted"/>
<dbReference type="EMBL" id="CP013659">
    <property type="protein sequence ID" value="AMA67439.1"/>
    <property type="molecule type" value="Genomic_DNA"/>
</dbReference>
<dbReference type="AlphaFoldDB" id="A0A120HQU9"/>
<protein>
    <submittedName>
        <fullName evidence="1">Uncharacterized protein</fullName>
    </submittedName>
</protein>